<sequence length="245" mass="26122">MTLAITGTLLLLALIDSTSFGTLGIPVLMLVQRRVRARALVVYLLVLSGFYFALGLVLLAGAEGLATALARIGTSATFAWIQLGLGVLLVAVSFLVDRRGTEWRRQRRAARGLAPRESRANRLKDQLLGAHPSLRTVASVAVVAGLIEAVSMIPYLGAIGLLTQSDLAAVGKVGVLAGYVVVMALPALLLLGLRLLAHRAIAPILDRVNRWIERNQAEMLGWTLGIVGVLLALNAWQQLQQLGAV</sequence>
<dbReference type="AlphaFoldDB" id="A0A7L4YP13"/>
<reference evidence="2 3" key="1">
    <citation type="journal article" date="2018" name="Int. J. Syst. Evol. Microbiol.">
        <title>Epidermidibacterium keratini gen. nov., sp. nov., a member of the family Sporichthyaceae, isolated from keratin epidermis.</title>
        <authorList>
            <person name="Lee D.G."/>
            <person name="Trujillo M.E."/>
            <person name="Kang S."/>
            <person name="Nam J.J."/>
            <person name="Kim Y.J."/>
        </authorList>
    </citation>
    <scope>NUCLEOTIDE SEQUENCE [LARGE SCALE GENOMIC DNA]</scope>
    <source>
        <strain evidence="2 3">EPI-7</strain>
    </source>
</reference>
<feature type="transmembrane region" description="Helical" evidence="1">
    <location>
        <begin position="176"/>
        <end position="196"/>
    </location>
</feature>
<dbReference type="InterPro" id="IPR021315">
    <property type="entry name" value="Gap/Sap"/>
</dbReference>
<protein>
    <submittedName>
        <fullName evidence="2">GAP family protein</fullName>
    </submittedName>
</protein>
<proteinExistence type="predicted"/>
<dbReference type="Proteomes" id="UP000463857">
    <property type="component" value="Chromosome"/>
</dbReference>
<keyword evidence="1" id="KW-1133">Transmembrane helix</keyword>
<keyword evidence="1" id="KW-0812">Transmembrane</keyword>
<dbReference type="EMBL" id="CP047156">
    <property type="protein sequence ID" value="QHC01021.1"/>
    <property type="molecule type" value="Genomic_DNA"/>
</dbReference>
<evidence type="ECO:0000313" key="2">
    <source>
        <dbReference type="EMBL" id="QHC01021.1"/>
    </source>
</evidence>
<gene>
    <name evidence="2" type="ORF">EK0264_12470</name>
</gene>
<dbReference type="OrthoDB" id="7062264at2"/>
<name>A0A7L4YP13_9ACTN</name>
<feature type="transmembrane region" description="Helical" evidence="1">
    <location>
        <begin position="40"/>
        <end position="60"/>
    </location>
</feature>
<evidence type="ECO:0000256" key="1">
    <source>
        <dbReference type="SAM" id="Phobius"/>
    </source>
</evidence>
<dbReference type="InParanoid" id="A0A7L4YP13"/>
<dbReference type="Pfam" id="PF11139">
    <property type="entry name" value="SfLAP"/>
    <property type="match status" value="1"/>
</dbReference>
<evidence type="ECO:0000313" key="3">
    <source>
        <dbReference type="Proteomes" id="UP000463857"/>
    </source>
</evidence>
<accession>A0A7L4YP13</accession>
<keyword evidence="3" id="KW-1185">Reference proteome</keyword>
<feature type="transmembrane region" description="Helical" evidence="1">
    <location>
        <begin position="6"/>
        <end position="28"/>
    </location>
</feature>
<dbReference type="RefSeq" id="WP_159546081.1">
    <property type="nucleotide sequence ID" value="NZ_CP047156.1"/>
</dbReference>
<feature type="transmembrane region" description="Helical" evidence="1">
    <location>
        <begin position="72"/>
        <end position="96"/>
    </location>
</feature>
<organism evidence="2 3">
    <name type="scientific">Epidermidibacterium keratini</name>
    <dbReference type="NCBI Taxonomy" id="1891644"/>
    <lineage>
        <taxon>Bacteria</taxon>
        <taxon>Bacillati</taxon>
        <taxon>Actinomycetota</taxon>
        <taxon>Actinomycetes</taxon>
        <taxon>Sporichthyales</taxon>
        <taxon>Sporichthyaceae</taxon>
        <taxon>Epidermidibacterium</taxon>
    </lineage>
</organism>
<feature type="transmembrane region" description="Helical" evidence="1">
    <location>
        <begin position="217"/>
        <end position="236"/>
    </location>
</feature>
<keyword evidence="1" id="KW-0472">Membrane</keyword>
<feature type="transmembrane region" description="Helical" evidence="1">
    <location>
        <begin position="134"/>
        <end position="156"/>
    </location>
</feature>
<dbReference type="KEGG" id="eke:EK0264_12470"/>